<evidence type="ECO:0000313" key="4">
    <source>
        <dbReference type="Proteomes" id="UP001238096"/>
    </source>
</evidence>
<evidence type="ECO:0008006" key="5">
    <source>
        <dbReference type="Google" id="ProtNLM"/>
    </source>
</evidence>
<gene>
    <name evidence="3" type="ORF">N1496_10105</name>
</gene>
<evidence type="ECO:0000256" key="1">
    <source>
        <dbReference type="SAM" id="MobiDB-lite"/>
    </source>
</evidence>
<name>A0ABY9LJ29_9STRE</name>
<dbReference type="Proteomes" id="UP001238096">
    <property type="component" value="Plasmid unnamed"/>
</dbReference>
<organism evidence="3 4">
    <name type="scientific">Streptococcus didelphis</name>
    <dbReference type="NCBI Taxonomy" id="102886"/>
    <lineage>
        <taxon>Bacteria</taxon>
        <taxon>Bacillati</taxon>
        <taxon>Bacillota</taxon>
        <taxon>Bacilli</taxon>
        <taxon>Lactobacillales</taxon>
        <taxon>Streptococcaceae</taxon>
        <taxon>Streptococcus</taxon>
    </lineage>
</organism>
<keyword evidence="3" id="KW-0614">Plasmid</keyword>
<evidence type="ECO:0000313" key="3">
    <source>
        <dbReference type="EMBL" id="WMB28857.1"/>
    </source>
</evidence>
<sequence length="321" mass="36431">MTTTNYHFKDRRKSNEWIERIFGNIPMFQKQVEREIEEKGIKPSEGIKKMEFSRQVLRNIVIGVLLIVILAFVGISYFNNKNQPPVAPTATTTSKESKESEASGEATENSSQAVQGSSDHLLKLSAKERADEATEAFESWYKSFSNGDVILEINKELLKEGSGGTSPIDLQTKLIDNLKAKFGDKVSDDFYTGLQASFNFNPVIVDGTKGLTISKQNDDQSQWLRTWFLDTQKTEKNTKIVLRNDFPYEWADWRNKGQHDEKVGSMFSQIDWDNDLRYEVIGLVTSKQEKNIENIGGVFVVMQYNEKIGKWQVSGTIGGVM</sequence>
<accession>A0ABY9LJ29</accession>
<reference evidence="4" key="1">
    <citation type="submission" date="2022-10" db="EMBL/GenBank/DDBJ databases">
        <title>Streptococcus didelphis as causative of fatal infections in opossums (Didelphis albiventris).</title>
        <authorList>
            <person name="Breyer G.M."/>
            <person name="Da Silva M.E.R.J."/>
            <person name="Siqueira F.M."/>
        </authorList>
    </citation>
    <scope>NUCLEOTIDE SEQUENCE [LARGE SCALE GENOMIC DNA]</scope>
    <source>
        <strain evidence="4">LBVP101/21</strain>
        <plasmid evidence="4">unnamed</plasmid>
    </source>
</reference>
<protein>
    <recommendedName>
        <fullName evidence="5">Sigma</fullName>
    </recommendedName>
</protein>
<keyword evidence="2" id="KW-1133">Transmembrane helix</keyword>
<keyword evidence="2" id="KW-0812">Transmembrane</keyword>
<dbReference type="EMBL" id="CP110510">
    <property type="protein sequence ID" value="WMB28857.1"/>
    <property type="molecule type" value="Genomic_DNA"/>
</dbReference>
<geneLocation type="plasmid" evidence="3 4">
    <name>unnamed</name>
</geneLocation>
<feature type="region of interest" description="Disordered" evidence="1">
    <location>
        <begin position="83"/>
        <end position="117"/>
    </location>
</feature>
<keyword evidence="4" id="KW-1185">Reference proteome</keyword>
<keyword evidence="2" id="KW-0472">Membrane</keyword>
<dbReference type="Pfam" id="PF20739">
    <property type="entry name" value="TraK_2"/>
    <property type="match status" value="1"/>
</dbReference>
<feature type="transmembrane region" description="Helical" evidence="2">
    <location>
        <begin position="56"/>
        <end position="78"/>
    </location>
</feature>
<proteinExistence type="predicted"/>
<dbReference type="InterPro" id="IPR049344">
    <property type="entry name" value="TraK-like"/>
</dbReference>
<evidence type="ECO:0000256" key="2">
    <source>
        <dbReference type="SAM" id="Phobius"/>
    </source>
</evidence>